<dbReference type="EMBL" id="MT143867">
    <property type="protein sequence ID" value="QJB03984.1"/>
    <property type="molecule type" value="Genomic_DNA"/>
</dbReference>
<proteinExistence type="predicted"/>
<name>A0A6M3M9E0_9ZZZZ</name>
<evidence type="ECO:0000313" key="1">
    <source>
        <dbReference type="EMBL" id="QJB03984.1"/>
    </source>
</evidence>
<protein>
    <submittedName>
        <fullName evidence="1">Uncharacterized protein</fullName>
    </submittedName>
</protein>
<gene>
    <name evidence="1" type="ORF">MM171B00512_0027</name>
</gene>
<reference evidence="1" key="1">
    <citation type="submission" date="2020-03" db="EMBL/GenBank/DDBJ databases">
        <title>The deep terrestrial virosphere.</title>
        <authorList>
            <person name="Holmfeldt K."/>
            <person name="Nilsson E."/>
            <person name="Simone D."/>
            <person name="Lopez-Fernandez M."/>
            <person name="Wu X."/>
            <person name="de Brujin I."/>
            <person name="Lundin D."/>
            <person name="Andersson A."/>
            <person name="Bertilsson S."/>
            <person name="Dopson M."/>
        </authorList>
    </citation>
    <scope>NUCLEOTIDE SEQUENCE</scope>
    <source>
        <strain evidence="1">MM171B00512</strain>
    </source>
</reference>
<dbReference type="AlphaFoldDB" id="A0A6M3M9E0"/>
<accession>A0A6M3M9E0</accession>
<sequence>MDSKDKRVALCLGLKEVPEWVNDPKKVKEEMDKRREQLKKVKDGRDA</sequence>
<organism evidence="1">
    <name type="scientific">viral metagenome</name>
    <dbReference type="NCBI Taxonomy" id="1070528"/>
    <lineage>
        <taxon>unclassified sequences</taxon>
        <taxon>metagenomes</taxon>
        <taxon>organismal metagenomes</taxon>
    </lineage>
</organism>